<accession>A0AAD2GWW8</accession>
<gene>
    <name evidence="3" type="ORF">MYCIT1_LOCUS3275</name>
</gene>
<evidence type="ECO:0000256" key="1">
    <source>
        <dbReference type="SAM" id="Coils"/>
    </source>
</evidence>
<feature type="coiled-coil region" evidence="1">
    <location>
        <begin position="8"/>
        <end position="35"/>
    </location>
</feature>
<keyword evidence="1" id="KW-0175">Coiled coil</keyword>
<comment type="caution">
    <text evidence="3">The sequence shown here is derived from an EMBL/GenBank/DDBJ whole genome shotgun (WGS) entry which is preliminary data.</text>
</comment>
<feature type="compositionally biased region" description="Polar residues" evidence="2">
    <location>
        <begin position="110"/>
        <end position="119"/>
    </location>
</feature>
<dbReference type="EMBL" id="CAVNYO010000044">
    <property type="protein sequence ID" value="CAK5263702.1"/>
    <property type="molecule type" value="Genomic_DNA"/>
</dbReference>
<feature type="region of interest" description="Disordered" evidence="2">
    <location>
        <begin position="106"/>
        <end position="128"/>
    </location>
</feature>
<dbReference type="Proteomes" id="UP001295794">
    <property type="component" value="Unassembled WGS sequence"/>
</dbReference>
<reference evidence="3" key="1">
    <citation type="submission" date="2023-11" db="EMBL/GenBank/DDBJ databases">
        <authorList>
            <person name="De Vega J J."/>
            <person name="De Vega J J."/>
        </authorList>
    </citation>
    <scope>NUCLEOTIDE SEQUENCE</scope>
</reference>
<dbReference type="AlphaFoldDB" id="A0AAD2GWW8"/>
<feature type="compositionally biased region" description="Low complexity" evidence="2">
    <location>
        <begin position="187"/>
        <end position="198"/>
    </location>
</feature>
<proteinExistence type="predicted"/>
<keyword evidence="4" id="KW-1185">Reference proteome</keyword>
<protein>
    <submittedName>
        <fullName evidence="3">Uncharacterized protein</fullName>
    </submittedName>
</protein>
<evidence type="ECO:0000256" key="2">
    <source>
        <dbReference type="SAM" id="MobiDB-lite"/>
    </source>
</evidence>
<name>A0AAD2GWW8_9AGAR</name>
<sequence length="207" mass="23004">MEHFYLPADDYQKQIDEIEARMAQLDREEDAALKAKVAERLSHLLNRVHKWEPGPYKNIFYNLMNRRTQSPAQPVSQRLLVLWNQYQLESLTLKFHRESRQSANIAIPGSSGNLRQTPTPGYAPGLQGYLSPGGQAAAMPAEVTHSQGLPMRMLSQSAMAPAAQGEYQPSAGRGGLARLAPTPLENSPSTSIRSRTSSNLFDVQDME</sequence>
<evidence type="ECO:0000313" key="3">
    <source>
        <dbReference type="EMBL" id="CAK5263702.1"/>
    </source>
</evidence>
<organism evidence="3 4">
    <name type="scientific">Mycena citricolor</name>
    <dbReference type="NCBI Taxonomy" id="2018698"/>
    <lineage>
        <taxon>Eukaryota</taxon>
        <taxon>Fungi</taxon>
        <taxon>Dikarya</taxon>
        <taxon>Basidiomycota</taxon>
        <taxon>Agaricomycotina</taxon>
        <taxon>Agaricomycetes</taxon>
        <taxon>Agaricomycetidae</taxon>
        <taxon>Agaricales</taxon>
        <taxon>Marasmiineae</taxon>
        <taxon>Mycenaceae</taxon>
        <taxon>Mycena</taxon>
    </lineage>
</organism>
<evidence type="ECO:0000313" key="4">
    <source>
        <dbReference type="Proteomes" id="UP001295794"/>
    </source>
</evidence>
<feature type="region of interest" description="Disordered" evidence="2">
    <location>
        <begin position="160"/>
        <end position="207"/>
    </location>
</feature>